<dbReference type="OrthoDB" id="3632269at2"/>
<dbReference type="Proteomes" id="UP000183376">
    <property type="component" value="Chromosome I"/>
</dbReference>
<sequence>MPIVVGLLGLFGRVLYQARKSDHPLTEEMVADLRTATTQARTSLGGVNVHAPEQIRSMLRESMIRRSELATALLAGKSVAEQKRLWDEAQREYRLLRKEMRKDLGLDAEQLD</sequence>
<evidence type="ECO:0000313" key="1">
    <source>
        <dbReference type="EMBL" id="SDM48197.1"/>
    </source>
</evidence>
<accession>A0A1G9TKF6</accession>
<protein>
    <submittedName>
        <fullName evidence="1">Uncharacterized protein</fullName>
    </submittedName>
</protein>
<dbReference type="eggNOG" id="ENOG5031XQE">
    <property type="taxonomic scope" value="Bacteria"/>
</dbReference>
<dbReference type="EMBL" id="LT629701">
    <property type="protein sequence ID" value="SDM48197.1"/>
    <property type="molecule type" value="Genomic_DNA"/>
</dbReference>
<proteinExistence type="predicted"/>
<dbReference type="RefSeq" id="WP_030431671.1">
    <property type="nucleotide sequence ID" value="NZ_JOEF01000020.1"/>
</dbReference>
<name>A0A1G9TKF6_ALLAB</name>
<reference evidence="1 2" key="1">
    <citation type="submission" date="2016-10" db="EMBL/GenBank/DDBJ databases">
        <authorList>
            <person name="de Groot N.N."/>
        </authorList>
    </citation>
    <scope>NUCLEOTIDE SEQUENCE [LARGE SCALE GENOMIC DNA]</scope>
    <source>
        <strain evidence="1 2">DSM 44149</strain>
    </source>
</reference>
<dbReference type="AlphaFoldDB" id="A0A1G9TKF6"/>
<evidence type="ECO:0000313" key="2">
    <source>
        <dbReference type="Proteomes" id="UP000183376"/>
    </source>
</evidence>
<organism evidence="1 2">
    <name type="scientific">Allokutzneria albata</name>
    <name type="common">Kibdelosporangium albatum</name>
    <dbReference type="NCBI Taxonomy" id="211114"/>
    <lineage>
        <taxon>Bacteria</taxon>
        <taxon>Bacillati</taxon>
        <taxon>Actinomycetota</taxon>
        <taxon>Actinomycetes</taxon>
        <taxon>Pseudonocardiales</taxon>
        <taxon>Pseudonocardiaceae</taxon>
        <taxon>Allokutzneria</taxon>
    </lineage>
</organism>
<keyword evidence="2" id="KW-1185">Reference proteome</keyword>
<gene>
    <name evidence="1" type="ORF">SAMN04489726_1846</name>
</gene>
<dbReference type="STRING" id="211114.SAMN04489726_1846"/>